<dbReference type="PANTHER" id="PTHR34222:SF89">
    <property type="match status" value="1"/>
</dbReference>
<accession>A0A9J5ZW95</accession>
<evidence type="ECO:0000313" key="2">
    <source>
        <dbReference type="EMBL" id="KAG5616537.1"/>
    </source>
</evidence>
<feature type="compositionally biased region" description="Low complexity" evidence="1">
    <location>
        <begin position="75"/>
        <end position="92"/>
    </location>
</feature>
<protein>
    <submittedName>
        <fullName evidence="2">Uncharacterized protein</fullName>
    </submittedName>
</protein>
<proteinExistence type="predicted"/>
<dbReference type="AlphaFoldDB" id="A0A9J5ZW95"/>
<evidence type="ECO:0000313" key="3">
    <source>
        <dbReference type="Proteomes" id="UP000824120"/>
    </source>
</evidence>
<feature type="region of interest" description="Disordered" evidence="1">
    <location>
        <begin position="75"/>
        <end position="96"/>
    </location>
</feature>
<comment type="caution">
    <text evidence="2">The sequence shown here is derived from an EMBL/GenBank/DDBJ whole genome shotgun (WGS) entry which is preliminary data.</text>
</comment>
<evidence type="ECO:0000256" key="1">
    <source>
        <dbReference type="SAM" id="MobiDB-lite"/>
    </source>
</evidence>
<keyword evidence="3" id="KW-1185">Reference proteome</keyword>
<organism evidence="2 3">
    <name type="scientific">Solanum commersonii</name>
    <name type="common">Commerson's wild potato</name>
    <name type="synonym">Commerson's nightshade</name>
    <dbReference type="NCBI Taxonomy" id="4109"/>
    <lineage>
        <taxon>Eukaryota</taxon>
        <taxon>Viridiplantae</taxon>
        <taxon>Streptophyta</taxon>
        <taxon>Embryophyta</taxon>
        <taxon>Tracheophyta</taxon>
        <taxon>Spermatophyta</taxon>
        <taxon>Magnoliopsida</taxon>
        <taxon>eudicotyledons</taxon>
        <taxon>Gunneridae</taxon>
        <taxon>Pentapetalae</taxon>
        <taxon>asterids</taxon>
        <taxon>lamiids</taxon>
        <taxon>Solanales</taxon>
        <taxon>Solanaceae</taxon>
        <taxon>Solanoideae</taxon>
        <taxon>Solaneae</taxon>
        <taxon>Solanum</taxon>
    </lineage>
</organism>
<dbReference type="Proteomes" id="UP000824120">
    <property type="component" value="Chromosome 3"/>
</dbReference>
<dbReference type="EMBL" id="JACXVP010000003">
    <property type="protein sequence ID" value="KAG5616537.1"/>
    <property type="molecule type" value="Genomic_DNA"/>
</dbReference>
<sequence length="210" mass="23552">MESVAFNTNGSAGASTFRSIRANYSSTGNTNPNFRTNYSQNNSYIGTRTYIICDYYKKPGNTKDKCYKLHVYPQTNSPQTNNYQNSNTSNQNGYRGNNLNLRFNKGKGLMDDVHGGCCSAEKGHMGTHVDTSPQLTREQYAQFVELLQQFQAEKDNAFTIGNMNFADTMHTDIESPTMQHVENDVLDASDLPSHTSPNHVTNSHVTIQHF</sequence>
<dbReference type="OrthoDB" id="1305271at2759"/>
<feature type="region of interest" description="Disordered" evidence="1">
    <location>
        <begin position="190"/>
        <end position="210"/>
    </location>
</feature>
<reference evidence="2 3" key="1">
    <citation type="submission" date="2020-09" db="EMBL/GenBank/DDBJ databases">
        <title>De no assembly of potato wild relative species, Solanum commersonii.</title>
        <authorList>
            <person name="Cho K."/>
        </authorList>
    </citation>
    <scope>NUCLEOTIDE SEQUENCE [LARGE SCALE GENOMIC DNA]</scope>
    <source>
        <strain evidence="2">LZ3.2</strain>
        <tissue evidence="2">Leaf</tissue>
    </source>
</reference>
<dbReference type="PANTHER" id="PTHR34222">
    <property type="entry name" value="GAG_PRE-INTEGRS DOMAIN-CONTAINING PROTEIN"/>
    <property type="match status" value="1"/>
</dbReference>
<feature type="compositionally biased region" description="Polar residues" evidence="1">
    <location>
        <begin position="192"/>
        <end position="210"/>
    </location>
</feature>
<gene>
    <name evidence="2" type="ORF">H5410_016361</name>
</gene>
<name>A0A9J5ZW95_SOLCO</name>